<accession>A0AAW7DDY5</accession>
<comment type="caution">
    <text evidence="1">The sequence shown here is derived from an EMBL/GenBank/DDBJ whole genome shotgun (WGS) entry which is preliminary data.</text>
</comment>
<proteinExistence type="predicted"/>
<gene>
    <name evidence="1" type="ORF">HX095_01355</name>
</gene>
<organism evidence="1 2">
    <name type="scientific">Empedobacter falsenii</name>
    <dbReference type="NCBI Taxonomy" id="343874"/>
    <lineage>
        <taxon>Bacteria</taxon>
        <taxon>Pseudomonadati</taxon>
        <taxon>Bacteroidota</taxon>
        <taxon>Flavobacteriia</taxon>
        <taxon>Flavobacteriales</taxon>
        <taxon>Weeksellaceae</taxon>
        <taxon>Empedobacter</taxon>
    </lineage>
</organism>
<evidence type="ECO:0000313" key="1">
    <source>
        <dbReference type="EMBL" id="MDM1549858.1"/>
    </source>
</evidence>
<reference evidence="1" key="1">
    <citation type="submission" date="2020-06" db="EMBL/GenBank/DDBJ databases">
        <authorList>
            <person name="Dong N."/>
        </authorList>
    </citation>
    <scope>NUCLEOTIDE SEQUENCE</scope>
    <source>
        <strain evidence="1">210</strain>
    </source>
</reference>
<protein>
    <submittedName>
        <fullName evidence="1">Uncharacterized protein</fullName>
    </submittedName>
</protein>
<dbReference type="Proteomes" id="UP001173578">
    <property type="component" value="Unassembled WGS sequence"/>
</dbReference>
<name>A0AAW7DDY5_9FLAO</name>
<dbReference type="RefSeq" id="WP_286484715.1">
    <property type="nucleotide sequence ID" value="NZ_JACALR010000001.1"/>
</dbReference>
<dbReference type="AlphaFoldDB" id="A0AAW7DDY5"/>
<sequence length="233" mass="24862">MHIDAATNTVLGTTSTHTDDFIITSTGNVGIGTLAPSTKLEINSSTTGSIKIVDGTQGEGKVLVSDATGIGTWQELPVFKYVTSGNFNISSGDINSDTSTTSVKYSQASIVLSKGKWMINTGLTIMLRTVNATTNLNPYWLSLYLSSSPTTVSNTNFTYVGSVAKNFGGNMIKNQTANNPNFITGSTIIDVQANNTTIYLLIQNLSTDSNNNAVDWKFSPSNYENYLNAVPAN</sequence>
<evidence type="ECO:0000313" key="2">
    <source>
        <dbReference type="Proteomes" id="UP001173578"/>
    </source>
</evidence>
<reference evidence="1" key="2">
    <citation type="journal article" date="2022" name="Sci. Total Environ.">
        <title>Prevalence, transmission, and molecular epidemiology of tet(X)-positive bacteria among humans, animals, and environmental niches in China: An epidemiological, and genomic-based study.</title>
        <authorList>
            <person name="Dong N."/>
            <person name="Zeng Y."/>
            <person name="Cai C."/>
            <person name="Sun C."/>
            <person name="Lu J."/>
            <person name="Liu C."/>
            <person name="Zhou H."/>
            <person name="Sun Q."/>
            <person name="Shu L."/>
            <person name="Wang H."/>
            <person name="Wang Y."/>
            <person name="Wang S."/>
            <person name="Wu C."/>
            <person name="Chan E.W."/>
            <person name="Chen G."/>
            <person name="Shen Z."/>
            <person name="Chen S."/>
            <person name="Zhang R."/>
        </authorList>
    </citation>
    <scope>NUCLEOTIDE SEQUENCE</scope>
    <source>
        <strain evidence="1">210</strain>
    </source>
</reference>
<dbReference type="EMBL" id="JACALR010000001">
    <property type="protein sequence ID" value="MDM1549858.1"/>
    <property type="molecule type" value="Genomic_DNA"/>
</dbReference>